<evidence type="ECO:0000256" key="1">
    <source>
        <dbReference type="SAM" id="Phobius"/>
    </source>
</evidence>
<dbReference type="EMBL" id="CAXDID020000023">
    <property type="protein sequence ID" value="CAL5988944.1"/>
    <property type="molecule type" value="Genomic_DNA"/>
</dbReference>
<name>A0ABP1HGC7_9EUKA</name>
<protein>
    <submittedName>
        <fullName evidence="2">Hypothetical_protein</fullName>
    </submittedName>
</protein>
<sequence length="199" mass="23573">MRKQNHLDWKKDENHFNKLEIHQPRELLKYILFLLSYSKITSIYLFIAFRCIVGLLLLSESCYYSSNASSALTSDAEPNRSYTCIVKWLAYDQLFCFNFSLQYINNKLTLHIIHVSSLEQPKITEKNYNREMLYRYEFKVETSEDDGVNFLVIQFNKDLKTFKFVQKIQLTRLYIDYCQNVIIDPAPTNVTDLTMTSVV</sequence>
<keyword evidence="1" id="KW-1133">Transmembrane helix</keyword>
<evidence type="ECO:0000313" key="3">
    <source>
        <dbReference type="Proteomes" id="UP001642409"/>
    </source>
</evidence>
<keyword evidence="1" id="KW-0472">Membrane</keyword>
<feature type="transmembrane region" description="Helical" evidence="1">
    <location>
        <begin position="30"/>
        <end position="58"/>
    </location>
</feature>
<comment type="caution">
    <text evidence="2">The sequence shown here is derived from an EMBL/GenBank/DDBJ whole genome shotgun (WGS) entry which is preliminary data.</text>
</comment>
<proteinExistence type="predicted"/>
<dbReference type="Proteomes" id="UP001642409">
    <property type="component" value="Unassembled WGS sequence"/>
</dbReference>
<gene>
    <name evidence="2" type="ORF">HINF_LOCUS10619</name>
</gene>
<keyword evidence="3" id="KW-1185">Reference proteome</keyword>
<accession>A0ABP1HGC7</accession>
<evidence type="ECO:0000313" key="2">
    <source>
        <dbReference type="EMBL" id="CAL5988944.1"/>
    </source>
</evidence>
<keyword evidence="1" id="KW-0812">Transmembrane</keyword>
<organism evidence="2 3">
    <name type="scientific">Hexamita inflata</name>
    <dbReference type="NCBI Taxonomy" id="28002"/>
    <lineage>
        <taxon>Eukaryota</taxon>
        <taxon>Metamonada</taxon>
        <taxon>Diplomonadida</taxon>
        <taxon>Hexamitidae</taxon>
        <taxon>Hexamitinae</taxon>
        <taxon>Hexamita</taxon>
    </lineage>
</organism>
<reference evidence="2 3" key="1">
    <citation type="submission" date="2024-07" db="EMBL/GenBank/DDBJ databases">
        <authorList>
            <person name="Akdeniz Z."/>
        </authorList>
    </citation>
    <scope>NUCLEOTIDE SEQUENCE [LARGE SCALE GENOMIC DNA]</scope>
</reference>